<organism evidence="2 3">
    <name type="scientific">Funneliformis caledonium</name>
    <dbReference type="NCBI Taxonomy" id="1117310"/>
    <lineage>
        <taxon>Eukaryota</taxon>
        <taxon>Fungi</taxon>
        <taxon>Fungi incertae sedis</taxon>
        <taxon>Mucoromycota</taxon>
        <taxon>Glomeromycotina</taxon>
        <taxon>Glomeromycetes</taxon>
        <taxon>Glomerales</taxon>
        <taxon>Glomeraceae</taxon>
        <taxon>Funneliformis</taxon>
    </lineage>
</organism>
<name>A0A9N9GCP1_9GLOM</name>
<protein>
    <submittedName>
        <fullName evidence="2">697_t:CDS:1</fullName>
    </submittedName>
</protein>
<feature type="region of interest" description="Disordered" evidence="1">
    <location>
        <begin position="127"/>
        <end position="157"/>
    </location>
</feature>
<dbReference type="OrthoDB" id="2321662at2759"/>
<evidence type="ECO:0000256" key="1">
    <source>
        <dbReference type="SAM" id="MobiDB-lite"/>
    </source>
</evidence>
<comment type="caution">
    <text evidence="2">The sequence shown here is derived from an EMBL/GenBank/DDBJ whole genome shotgun (WGS) entry which is preliminary data.</text>
</comment>
<gene>
    <name evidence="2" type="ORF">FCALED_LOCUS8401</name>
</gene>
<keyword evidence="3" id="KW-1185">Reference proteome</keyword>
<feature type="compositionally biased region" description="Low complexity" evidence="1">
    <location>
        <begin position="148"/>
        <end position="157"/>
    </location>
</feature>
<proteinExistence type="predicted"/>
<sequence>MAANTTSDNYVALFQDYSHICTCLLLFSEGLSRWYKKDVDLNKIDALDDSFSHIGNESSTTVIRIWQIYGEYAALGRKLASLASEFHVTHIAATLRGLIQEVELSNTNNSINNQDEEIILNPLQVNTKGRPNKRLKSFGEKGSKDSTSKSTSRSGDG</sequence>
<dbReference type="EMBL" id="CAJVPQ010002437">
    <property type="protein sequence ID" value="CAG8597080.1"/>
    <property type="molecule type" value="Genomic_DNA"/>
</dbReference>
<dbReference type="Proteomes" id="UP000789570">
    <property type="component" value="Unassembled WGS sequence"/>
</dbReference>
<dbReference type="AlphaFoldDB" id="A0A9N9GCP1"/>
<evidence type="ECO:0000313" key="2">
    <source>
        <dbReference type="EMBL" id="CAG8597080.1"/>
    </source>
</evidence>
<accession>A0A9N9GCP1</accession>
<reference evidence="2" key="1">
    <citation type="submission" date="2021-06" db="EMBL/GenBank/DDBJ databases">
        <authorList>
            <person name="Kallberg Y."/>
            <person name="Tangrot J."/>
            <person name="Rosling A."/>
        </authorList>
    </citation>
    <scope>NUCLEOTIDE SEQUENCE</scope>
    <source>
        <strain evidence="2">UK204</strain>
    </source>
</reference>
<evidence type="ECO:0000313" key="3">
    <source>
        <dbReference type="Proteomes" id="UP000789570"/>
    </source>
</evidence>
<feature type="compositionally biased region" description="Basic and acidic residues" evidence="1">
    <location>
        <begin position="137"/>
        <end position="147"/>
    </location>
</feature>